<dbReference type="GO" id="GO:0005655">
    <property type="term" value="C:nucleolar ribonuclease P complex"/>
    <property type="evidence" value="ECO:0007669"/>
    <property type="project" value="InterPro"/>
</dbReference>
<accession>A0A175JHR0</accession>
<dbReference type="VEuPathDB" id="AmoebaDB:EHI8A_017860"/>
<feature type="domain" description="POP1 C-terminal" evidence="6">
    <location>
        <begin position="555"/>
        <end position="624"/>
    </location>
</feature>
<feature type="domain" description="POPLD" evidence="5">
    <location>
        <begin position="396"/>
        <end position="489"/>
    </location>
</feature>
<dbReference type="GO" id="GO:0001682">
    <property type="term" value="P:tRNA 5'-leader removal"/>
    <property type="evidence" value="ECO:0007669"/>
    <property type="project" value="InterPro"/>
</dbReference>
<dbReference type="PANTHER" id="PTHR22731:SF3">
    <property type="entry name" value="RIBONUCLEASES P_MRP PROTEIN SUBUNIT POP1"/>
    <property type="match status" value="1"/>
</dbReference>
<dbReference type="InterPro" id="IPR012590">
    <property type="entry name" value="POPLD_dom"/>
</dbReference>
<evidence type="ECO:0000256" key="3">
    <source>
        <dbReference type="ARBA" id="ARBA00023242"/>
    </source>
</evidence>
<dbReference type="InterPro" id="IPR039182">
    <property type="entry name" value="Pop1"/>
</dbReference>
<evidence type="ECO:0000259" key="5">
    <source>
        <dbReference type="Pfam" id="PF08170"/>
    </source>
</evidence>
<sequence length="626" mass="73665">MSYTERRYHKDKLKSNTTLNVGELTASRIEEIKKFTDQLNVYSGNRTVHQAVPRHLRRRQASHFCHVLPHRFIANALREKKKNEKEMKDNKTLAQKMQKKIRRSRRSLRRNFKEYSWGKNQYLMTHTWHAKRCHMKEMWGVKIADERNDKGLRVLLNAAEKRSVVYDQSYYVEYELENNQYNREVCMKVLQLNEIINKNEWRMWIANTTKFGPIKVLLNEKRIVIFVHPVSKTDIMKAFDKEKIQLKLMQRLGVFEIIGGNSHRSLLNSFDFVEEDKGVEVLRRICELPPENTPNASVIPLKVKIADINNPISQFYSKQDKQKKPVTKLTTHKDLFNAVSTELVSQTLEQIINLSDVSSFNNYLEARKAILEQKEIPLLLMANKVNASDGSHFSSGYFLIVPSLFALTCWRRIVWHCVLPLALKERKYLTYEAGLMTYPDDYVDNEYSQQMSEEQKDILIKQASLKPKSKKMNIQRFSVQNQIPWEMNWKGFKVIRRKEFIQNERQLNIIQDSQNKIIRFELISVNGRPERFAYIHIPEQQLLEQFKTSCCIKIDQLDENVVGRIIKGGYSLKRGSGYGIGFIYLNKYNEIIKEHKDLILSNGNILVYYRNAFSKHIHLGILSLLP</sequence>
<comment type="caution">
    <text evidence="7">The sequence shown here is derived from an EMBL/GenBank/DDBJ whole genome shotgun (WGS) entry which is preliminary data.</text>
</comment>
<dbReference type="PANTHER" id="PTHR22731">
    <property type="entry name" value="RIBONUCLEASES P/MRP PROTEIN SUBUNIT POP1"/>
    <property type="match status" value="1"/>
</dbReference>
<protein>
    <submittedName>
        <fullName evidence="7">Uncharacterized protein</fullName>
    </submittedName>
</protein>
<organism evidence="7 8">
    <name type="scientific">Entamoeba histolytica</name>
    <dbReference type="NCBI Taxonomy" id="5759"/>
    <lineage>
        <taxon>Eukaryota</taxon>
        <taxon>Amoebozoa</taxon>
        <taxon>Evosea</taxon>
        <taxon>Archamoebae</taxon>
        <taxon>Mastigamoebida</taxon>
        <taxon>Entamoebidae</taxon>
        <taxon>Entamoeba</taxon>
    </lineage>
</organism>
<proteinExistence type="predicted"/>
<evidence type="ECO:0000256" key="2">
    <source>
        <dbReference type="ARBA" id="ARBA00022694"/>
    </source>
</evidence>
<dbReference type="eggNOG" id="KOG3322">
    <property type="taxonomic scope" value="Eukaryota"/>
</dbReference>
<feature type="domain" description="Pop1 N-terminal" evidence="4">
    <location>
        <begin position="26"/>
        <end position="115"/>
    </location>
</feature>
<dbReference type="InterPro" id="IPR009723">
    <property type="entry name" value="Pop1_N"/>
</dbReference>
<dbReference type="EMBL" id="BDEQ01000001">
    <property type="protein sequence ID" value="GAT93230.1"/>
    <property type="molecule type" value="Genomic_DNA"/>
</dbReference>
<dbReference type="Pfam" id="PF06978">
    <property type="entry name" value="POP1_N"/>
    <property type="match status" value="2"/>
</dbReference>
<dbReference type="Pfam" id="PF22770">
    <property type="entry name" value="POP1_C"/>
    <property type="match status" value="1"/>
</dbReference>
<name>A0A175JHR0_ENTHI</name>
<evidence type="ECO:0000256" key="1">
    <source>
        <dbReference type="ARBA" id="ARBA00004123"/>
    </source>
</evidence>
<dbReference type="VEuPathDB" id="AmoebaDB:EHI7A_049110"/>
<evidence type="ECO:0000313" key="8">
    <source>
        <dbReference type="Proteomes" id="UP000078387"/>
    </source>
</evidence>
<dbReference type="AlphaFoldDB" id="A0A175JHR0"/>
<feature type="domain" description="Pop1 N-terminal" evidence="4">
    <location>
        <begin position="119"/>
        <end position="178"/>
    </location>
</feature>
<dbReference type="VEuPathDB" id="AmoebaDB:EHI5A_031470"/>
<dbReference type="VEuPathDB" id="AmoebaDB:EHI_127090"/>
<evidence type="ECO:0000313" key="7">
    <source>
        <dbReference type="EMBL" id="GAT93230.1"/>
    </source>
</evidence>
<dbReference type="GO" id="GO:0000172">
    <property type="term" value="C:ribonuclease MRP complex"/>
    <property type="evidence" value="ECO:0007669"/>
    <property type="project" value="InterPro"/>
</dbReference>
<comment type="subcellular location">
    <subcellularLocation>
        <location evidence="1">Nucleus</location>
    </subcellularLocation>
</comment>
<dbReference type="InterPro" id="IPR055079">
    <property type="entry name" value="POP1_C"/>
</dbReference>
<reference evidence="7 8" key="1">
    <citation type="submission" date="2016-05" db="EMBL/GenBank/DDBJ databases">
        <title>First whole genome sequencing of Entamoeba histolytica HM1:IMSS-clone-6.</title>
        <authorList>
            <person name="Mukherjee Avik.K."/>
            <person name="Izumyama S."/>
            <person name="Nakada-Tsukui K."/>
            <person name="Nozaki T."/>
        </authorList>
    </citation>
    <scope>NUCLEOTIDE SEQUENCE [LARGE SCALE GENOMIC DNA]</scope>
    <source>
        <strain evidence="7 8">HM1:IMSS clone 6</strain>
    </source>
</reference>
<keyword evidence="3" id="KW-0539">Nucleus</keyword>
<keyword evidence="2" id="KW-0819">tRNA processing</keyword>
<dbReference type="Pfam" id="PF08170">
    <property type="entry name" value="POPLD"/>
    <property type="match status" value="1"/>
</dbReference>
<dbReference type="Proteomes" id="UP000078387">
    <property type="component" value="Unassembled WGS sequence"/>
</dbReference>
<evidence type="ECO:0000259" key="4">
    <source>
        <dbReference type="Pfam" id="PF06978"/>
    </source>
</evidence>
<dbReference type="VEuPathDB" id="AmoebaDB:KM1_040060"/>
<evidence type="ECO:0000259" key="6">
    <source>
        <dbReference type="Pfam" id="PF22770"/>
    </source>
</evidence>
<gene>
    <name evidence="7" type="ORF">CL6EHI_127090</name>
</gene>